<protein>
    <recommendedName>
        <fullName evidence="2">DUF7907 domain-containing protein</fullName>
    </recommendedName>
</protein>
<dbReference type="OrthoDB" id="3515453at2759"/>
<keyword evidence="4" id="KW-1185">Reference proteome</keyword>
<evidence type="ECO:0000313" key="3">
    <source>
        <dbReference type="EMBL" id="KAF1911216.1"/>
    </source>
</evidence>
<feature type="chain" id="PRO_5025665271" description="DUF7907 domain-containing protein" evidence="1">
    <location>
        <begin position="17"/>
        <end position="208"/>
    </location>
</feature>
<evidence type="ECO:0000313" key="4">
    <source>
        <dbReference type="Proteomes" id="UP000800096"/>
    </source>
</evidence>
<feature type="signal peptide" evidence="1">
    <location>
        <begin position="1"/>
        <end position="16"/>
    </location>
</feature>
<keyword evidence="1" id="KW-0732">Signal</keyword>
<feature type="domain" description="DUF7907" evidence="2">
    <location>
        <begin position="23"/>
        <end position="206"/>
    </location>
</feature>
<gene>
    <name evidence="3" type="ORF">BDU57DRAFT_524982</name>
</gene>
<dbReference type="Pfam" id="PF25484">
    <property type="entry name" value="DUF7907"/>
    <property type="match status" value="1"/>
</dbReference>
<sequence>MKTVITAVALIAIANAQLYNITSKPFRLHLTSKDGIINDTVTTCHAGALLEYFCLPNSEKASKLDPTANDTFNFNTTTSPQRSANQSDLGTEGILTWTLPLTNRMGPVPLSVYLHYDSSTDSATPILTASSDNPQHFFFNEHDELLVQSYINWTALPPTLTVPHGIKRWFVCKTYFAGYEYENLVWGLGAGKPENPTCIAVNVKRVFV</sequence>
<organism evidence="3 4">
    <name type="scientific">Ampelomyces quisqualis</name>
    <name type="common">Powdery mildew agent</name>
    <dbReference type="NCBI Taxonomy" id="50730"/>
    <lineage>
        <taxon>Eukaryota</taxon>
        <taxon>Fungi</taxon>
        <taxon>Dikarya</taxon>
        <taxon>Ascomycota</taxon>
        <taxon>Pezizomycotina</taxon>
        <taxon>Dothideomycetes</taxon>
        <taxon>Pleosporomycetidae</taxon>
        <taxon>Pleosporales</taxon>
        <taxon>Pleosporineae</taxon>
        <taxon>Phaeosphaeriaceae</taxon>
        <taxon>Ampelomyces</taxon>
    </lineage>
</organism>
<name>A0A6A5Q924_AMPQU</name>
<dbReference type="InterPro" id="IPR057229">
    <property type="entry name" value="DUF7907"/>
</dbReference>
<evidence type="ECO:0000259" key="2">
    <source>
        <dbReference type="Pfam" id="PF25484"/>
    </source>
</evidence>
<proteinExistence type="predicted"/>
<evidence type="ECO:0000256" key="1">
    <source>
        <dbReference type="SAM" id="SignalP"/>
    </source>
</evidence>
<dbReference type="EMBL" id="ML979146">
    <property type="protein sequence ID" value="KAF1911216.1"/>
    <property type="molecule type" value="Genomic_DNA"/>
</dbReference>
<dbReference type="AlphaFoldDB" id="A0A6A5Q924"/>
<reference evidence="3" key="1">
    <citation type="journal article" date="2020" name="Stud. Mycol.">
        <title>101 Dothideomycetes genomes: a test case for predicting lifestyles and emergence of pathogens.</title>
        <authorList>
            <person name="Haridas S."/>
            <person name="Albert R."/>
            <person name="Binder M."/>
            <person name="Bloem J."/>
            <person name="Labutti K."/>
            <person name="Salamov A."/>
            <person name="Andreopoulos B."/>
            <person name="Baker S."/>
            <person name="Barry K."/>
            <person name="Bills G."/>
            <person name="Bluhm B."/>
            <person name="Cannon C."/>
            <person name="Castanera R."/>
            <person name="Culley D."/>
            <person name="Daum C."/>
            <person name="Ezra D."/>
            <person name="Gonzalez J."/>
            <person name="Henrissat B."/>
            <person name="Kuo A."/>
            <person name="Liang C."/>
            <person name="Lipzen A."/>
            <person name="Lutzoni F."/>
            <person name="Magnuson J."/>
            <person name="Mondo S."/>
            <person name="Nolan M."/>
            <person name="Ohm R."/>
            <person name="Pangilinan J."/>
            <person name="Park H.-J."/>
            <person name="Ramirez L."/>
            <person name="Alfaro M."/>
            <person name="Sun H."/>
            <person name="Tritt A."/>
            <person name="Yoshinaga Y."/>
            <person name="Zwiers L.-H."/>
            <person name="Turgeon B."/>
            <person name="Goodwin S."/>
            <person name="Spatafora J."/>
            <person name="Crous P."/>
            <person name="Grigoriev I."/>
        </authorList>
    </citation>
    <scope>NUCLEOTIDE SEQUENCE</scope>
    <source>
        <strain evidence="3">HMLAC05119</strain>
    </source>
</reference>
<dbReference type="Proteomes" id="UP000800096">
    <property type="component" value="Unassembled WGS sequence"/>
</dbReference>
<accession>A0A6A5Q924</accession>